<evidence type="ECO:0000313" key="1">
    <source>
        <dbReference type="EMBL" id="KEH34202.1"/>
    </source>
</evidence>
<accession>A0A072UX82</accession>
<dbReference type="EMBL" id="CM001219">
    <property type="protein sequence ID" value="KEH34202.1"/>
    <property type="molecule type" value="Genomic_DNA"/>
</dbReference>
<reference evidence="5" key="4">
    <citation type="journal article" date="2018" name="Nat. Plants">
        <title>Whole-genome landscape of Medicago truncatula symbiotic genes.</title>
        <authorList>
            <person name="Pecrix Y."/>
            <person name="Staton S.E."/>
            <person name="Sallet E."/>
            <person name="Lelandais-Briere C."/>
            <person name="Moreau S."/>
            <person name="Carrere S."/>
            <person name="Blein T."/>
            <person name="Jardinaud M.F."/>
            <person name="Latrasse D."/>
            <person name="Zouine M."/>
            <person name="Zahm M."/>
            <person name="Kreplak J."/>
            <person name="Mayjonade B."/>
            <person name="Satge C."/>
            <person name="Perez M."/>
            <person name="Cauet S."/>
            <person name="Marande W."/>
            <person name="Chantry-Darmon C."/>
            <person name="Lopez-Roques C."/>
            <person name="Bouchez O."/>
            <person name="Berard A."/>
            <person name="Debelle F."/>
            <person name="Munos S."/>
            <person name="Bendahmane A."/>
            <person name="Berges H."/>
            <person name="Niebel A."/>
            <person name="Buitink J."/>
            <person name="Frugier F."/>
            <person name="Benhamed M."/>
            <person name="Crespi M."/>
            <person name="Gouzy J."/>
            <person name="Gamas P."/>
        </authorList>
    </citation>
    <scope>NUCLEOTIDE SEQUENCE [LARGE SCALE GENOMIC DNA]</scope>
    <source>
        <strain evidence="5">cv. Jemalong A17</strain>
    </source>
</reference>
<dbReference type="Gramene" id="rna15788">
    <property type="protein sequence ID" value="RHN67586.1"/>
    <property type="gene ID" value="gene15788"/>
</dbReference>
<dbReference type="AlphaFoldDB" id="A0A072UX82"/>
<reference evidence="2" key="5">
    <citation type="journal article" date="2018" name="Nat. Plants">
        <title>Whole-genome landscape of Medicago truncatula symbiotic genes.</title>
        <authorList>
            <person name="Pecrix Y."/>
            <person name="Gamas P."/>
            <person name="Carrere S."/>
        </authorList>
    </citation>
    <scope>NUCLEOTIDE SEQUENCE</scope>
    <source>
        <tissue evidence="2">Leaves</tissue>
    </source>
</reference>
<dbReference type="HOGENOM" id="CLU_2076575_0_0_1"/>
<evidence type="ECO:0000313" key="2">
    <source>
        <dbReference type="EMBL" id="RHN67586.1"/>
    </source>
</evidence>
<proteinExistence type="predicted"/>
<dbReference type="EnsemblPlants" id="KEH34202">
    <property type="protein sequence ID" value="KEH34202"/>
    <property type="gene ID" value="MTR_3g462980"/>
</dbReference>
<dbReference type="PANTHER" id="PTHR34355:SF13">
    <property type="entry name" value="JOSEPHIN-LIKE PROTEIN"/>
    <property type="match status" value="1"/>
</dbReference>
<keyword evidence="4" id="KW-1185">Reference proteome</keyword>
<name>A0A072UX82_MEDTR</name>
<dbReference type="PANTHER" id="PTHR34355">
    <property type="entry name" value="JOSEPHIN-LIKE PROTEIN"/>
    <property type="match status" value="1"/>
</dbReference>
<dbReference type="EMBL" id="PSQE01000003">
    <property type="protein sequence ID" value="RHN67586.1"/>
    <property type="molecule type" value="Genomic_DNA"/>
</dbReference>
<evidence type="ECO:0000313" key="5">
    <source>
        <dbReference type="Proteomes" id="UP000265566"/>
    </source>
</evidence>
<reference evidence="1 4" key="2">
    <citation type="journal article" date="2014" name="BMC Genomics">
        <title>An improved genome release (version Mt4.0) for the model legume Medicago truncatula.</title>
        <authorList>
            <person name="Tang H."/>
            <person name="Krishnakumar V."/>
            <person name="Bidwell S."/>
            <person name="Rosen B."/>
            <person name="Chan A."/>
            <person name="Zhou S."/>
            <person name="Gentzbittel L."/>
            <person name="Childs K.L."/>
            <person name="Yandell M."/>
            <person name="Gundlach H."/>
            <person name="Mayer K.F."/>
            <person name="Schwartz D.C."/>
            <person name="Town C.D."/>
        </authorList>
    </citation>
    <scope>GENOME REANNOTATION</scope>
    <source>
        <strain evidence="1">A17</strain>
        <strain evidence="3 4">cv. Jemalong A17</strain>
    </source>
</reference>
<protein>
    <submittedName>
        <fullName evidence="1 3">Uncharacterized protein</fullName>
    </submittedName>
</protein>
<evidence type="ECO:0000313" key="3">
    <source>
        <dbReference type="EnsemblPlants" id="KEH34202"/>
    </source>
</evidence>
<evidence type="ECO:0000313" key="4">
    <source>
        <dbReference type="Proteomes" id="UP000002051"/>
    </source>
</evidence>
<organism evidence="1 4">
    <name type="scientific">Medicago truncatula</name>
    <name type="common">Barrel medic</name>
    <name type="synonym">Medicago tribuloides</name>
    <dbReference type="NCBI Taxonomy" id="3880"/>
    <lineage>
        <taxon>Eukaryota</taxon>
        <taxon>Viridiplantae</taxon>
        <taxon>Streptophyta</taxon>
        <taxon>Embryophyta</taxon>
        <taxon>Tracheophyta</taxon>
        <taxon>Spermatophyta</taxon>
        <taxon>Magnoliopsida</taxon>
        <taxon>eudicotyledons</taxon>
        <taxon>Gunneridae</taxon>
        <taxon>Pentapetalae</taxon>
        <taxon>rosids</taxon>
        <taxon>fabids</taxon>
        <taxon>Fabales</taxon>
        <taxon>Fabaceae</taxon>
        <taxon>Papilionoideae</taxon>
        <taxon>50 kb inversion clade</taxon>
        <taxon>NPAAA clade</taxon>
        <taxon>Hologalegina</taxon>
        <taxon>IRL clade</taxon>
        <taxon>Trifolieae</taxon>
        <taxon>Medicago</taxon>
    </lineage>
</organism>
<dbReference type="Proteomes" id="UP000002051">
    <property type="component" value="Chromosome 3"/>
</dbReference>
<dbReference type="Proteomes" id="UP000265566">
    <property type="component" value="Chromosome 3"/>
</dbReference>
<reference evidence="3" key="3">
    <citation type="submission" date="2015-04" db="UniProtKB">
        <authorList>
            <consortium name="EnsemblPlants"/>
        </authorList>
    </citation>
    <scope>IDENTIFICATION</scope>
    <source>
        <strain evidence="3">cv. Jemalong A17</strain>
    </source>
</reference>
<dbReference type="STRING" id="3880.A0A072UX82"/>
<reference evidence="1 4" key="1">
    <citation type="journal article" date="2011" name="Nature">
        <title>The Medicago genome provides insight into the evolution of rhizobial symbioses.</title>
        <authorList>
            <person name="Young N.D."/>
            <person name="Debelle F."/>
            <person name="Oldroyd G.E."/>
            <person name="Geurts R."/>
            <person name="Cannon S.B."/>
            <person name="Udvardi M.K."/>
            <person name="Benedito V.A."/>
            <person name="Mayer K.F."/>
            <person name="Gouzy J."/>
            <person name="Schoof H."/>
            <person name="Van de Peer Y."/>
            <person name="Proost S."/>
            <person name="Cook D.R."/>
            <person name="Meyers B.C."/>
            <person name="Spannagl M."/>
            <person name="Cheung F."/>
            <person name="De Mita S."/>
            <person name="Krishnakumar V."/>
            <person name="Gundlach H."/>
            <person name="Zhou S."/>
            <person name="Mudge J."/>
            <person name="Bharti A.K."/>
            <person name="Murray J.D."/>
            <person name="Naoumkina M.A."/>
            <person name="Rosen B."/>
            <person name="Silverstein K.A."/>
            <person name="Tang H."/>
            <person name="Rombauts S."/>
            <person name="Zhao P.X."/>
            <person name="Zhou P."/>
            <person name="Barbe V."/>
            <person name="Bardou P."/>
            <person name="Bechner M."/>
            <person name="Bellec A."/>
            <person name="Berger A."/>
            <person name="Berges H."/>
            <person name="Bidwell S."/>
            <person name="Bisseling T."/>
            <person name="Choisne N."/>
            <person name="Couloux A."/>
            <person name="Denny R."/>
            <person name="Deshpande S."/>
            <person name="Dai X."/>
            <person name="Doyle J.J."/>
            <person name="Dudez A.M."/>
            <person name="Farmer A.D."/>
            <person name="Fouteau S."/>
            <person name="Franken C."/>
            <person name="Gibelin C."/>
            <person name="Gish J."/>
            <person name="Goldstein S."/>
            <person name="Gonzalez A.J."/>
            <person name="Green P.J."/>
            <person name="Hallab A."/>
            <person name="Hartog M."/>
            <person name="Hua A."/>
            <person name="Humphray S.J."/>
            <person name="Jeong D.H."/>
            <person name="Jing Y."/>
            <person name="Jocker A."/>
            <person name="Kenton S.M."/>
            <person name="Kim D.J."/>
            <person name="Klee K."/>
            <person name="Lai H."/>
            <person name="Lang C."/>
            <person name="Lin S."/>
            <person name="Macmil S.L."/>
            <person name="Magdelenat G."/>
            <person name="Matthews L."/>
            <person name="McCorrison J."/>
            <person name="Monaghan E.L."/>
            <person name="Mun J.H."/>
            <person name="Najar F.Z."/>
            <person name="Nicholson C."/>
            <person name="Noirot C."/>
            <person name="O'Bleness M."/>
            <person name="Paule C.R."/>
            <person name="Poulain J."/>
            <person name="Prion F."/>
            <person name="Qin B."/>
            <person name="Qu C."/>
            <person name="Retzel E.F."/>
            <person name="Riddle C."/>
            <person name="Sallet E."/>
            <person name="Samain S."/>
            <person name="Samson N."/>
            <person name="Sanders I."/>
            <person name="Saurat O."/>
            <person name="Scarpelli C."/>
            <person name="Schiex T."/>
            <person name="Segurens B."/>
            <person name="Severin A.J."/>
            <person name="Sherrier D.J."/>
            <person name="Shi R."/>
            <person name="Sims S."/>
            <person name="Singer S.R."/>
            <person name="Sinharoy S."/>
            <person name="Sterck L."/>
            <person name="Viollet A."/>
            <person name="Wang B.B."/>
            <person name="Wang K."/>
            <person name="Wang M."/>
            <person name="Wang X."/>
            <person name="Warfsmann J."/>
            <person name="Weissenbach J."/>
            <person name="White D.D."/>
            <person name="White J.D."/>
            <person name="Wiley G.B."/>
            <person name="Wincker P."/>
            <person name="Xing Y."/>
            <person name="Yang L."/>
            <person name="Yao Z."/>
            <person name="Ying F."/>
            <person name="Zhai J."/>
            <person name="Zhou L."/>
            <person name="Zuber A."/>
            <person name="Denarie J."/>
            <person name="Dixon R.A."/>
            <person name="May G.D."/>
            <person name="Schwartz D.C."/>
            <person name="Rogers J."/>
            <person name="Quetier F."/>
            <person name="Town C.D."/>
            <person name="Roe B.A."/>
        </authorList>
    </citation>
    <scope>NUCLEOTIDE SEQUENCE [LARGE SCALE GENOMIC DNA]</scope>
    <source>
        <strain evidence="1">A17</strain>
        <strain evidence="3 4">cv. Jemalong A17</strain>
    </source>
</reference>
<gene>
    <name evidence="1" type="ordered locus">MTR_3g462980</name>
    <name evidence="2" type="ORF">MtrunA17_Chr3g0104271</name>
</gene>
<sequence length="132" mass="15184">MNSTNYLFEKTSMPWKKNIRKRSEARNLHGKCCCIIRIPWKSEFSPIEFLKGVAEKVKKAMCLSSVRRSSNRVSSSMGRSSTIGVSVDYFRAAAVEDCIEFFHIQSSFSRSNSLTITPRDEFMHFSLRKLDS</sequence>